<sequence>MYKALKHQKWAILWTIIVLVLCNIKMPQSTSEGGFFFEGFDKMAHLGFFFVLSTLLFYGKIKYQHNFAFRTLTIFKILLINAIIGGIIELLQWKVFVYRSAEWWDFTCDMTGALMAVFSYVLLHKLNFDESKN</sequence>
<dbReference type="RefSeq" id="WP_196097868.1">
    <property type="nucleotide sequence ID" value="NZ_CP064939.1"/>
</dbReference>
<keyword evidence="1" id="KW-0812">Transmembrane</keyword>
<dbReference type="NCBIfam" id="NF037970">
    <property type="entry name" value="vanZ_1"/>
    <property type="match status" value="1"/>
</dbReference>
<name>A0A7U3Q4F4_9SPHI</name>
<gene>
    <name evidence="2" type="primary">vanZ</name>
    <name evidence="2" type="ORF">IZT61_15060</name>
</gene>
<dbReference type="PANTHER" id="PTHR28008:SF1">
    <property type="entry name" value="DOMAIN PROTEIN, PUTATIVE (AFU_ORTHOLOGUE AFUA_3G10980)-RELATED"/>
    <property type="match status" value="1"/>
</dbReference>
<proteinExistence type="predicted"/>
<evidence type="ECO:0000313" key="2">
    <source>
        <dbReference type="EMBL" id="QPH38397.1"/>
    </source>
</evidence>
<keyword evidence="1" id="KW-0472">Membrane</keyword>
<dbReference type="PANTHER" id="PTHR28008">
    <property type="entry name" value="DOMAIN PROTEIN, PUTATIVE (AFU_ORTHOLOGUE AFUA_3G10980)-RELATED"/>
    <property type="match status" value="1"/>
</dbReference>
<feature type="transmembrane region" description="Helical" evidence="1">
    <location>
        <begin position="73"/>
        <end position="91"/>
    </location>
</feature>
<accession>A0A7U3Q4F4</accession>
<dbReference type="Proteomes" id="UP000594759">
    <property type="component" value="Chromosome"/>
</dbReference>
<dbReference type="AlphaFoldDB" id="A0A7U3Q4F4"/>
<dbReference type="KEGG" id="pex:IZT61_15060"/>
<organism evidence="2 3">
    <name type="scientific">Pedobacter endophyticus</name>
    <dbReference type="NCBI Taxonomy" id="2789740"/>
    <lineage>
        <taxon>Bacteria</taxon>
        <taxon>Pseudomonadati</taxon>
        <taxon>Bacteroidota</taxon>
        <taxon>Sphingobacteriia</taxon>
        <taxon>Sphingobacteriales</taxon>
        <taxon>Sphingobacteriaceae</taxon>
        <taxon>Pedobacter</taxon>
    </lineage>
</organism>
<evidence type="ECO:0000256" key="1">
    <source>
        <dbReference type="SAM" id="Phobius"/>
    </source>
</evidence>
<protein>
    <submittedName>
        <fullName evidence="2">VanZ family protein</fullName>
    </submittedName>
</protein>
<feature type="transmembrane region" description="Helical" evidence="1">
    <location>
        <begin position="103"/>
        <end position="123"/>
    </location>
</feature>
<keyword evidence="3" id="KW-1185">Reference proteome</keyword>
<evidence type="ECO:0000313" key="3">
    <source>
        <dbReference type="Proteomes" id="UP000594759"/>
    </source>
</evidence>
<feature type="transmembrane region" description="Helical" evidence="1">
    <location>
        <begin position="43"/>
        <end position="61"/>
    </location>
</feature>
<dbReference type="EMBL" id="CP064939">
    <property type="protein sequence ID" value="QPH38397.1"/>
    <property type="molecule type" value="Genomic_DNA"/>
</dbReference>
<reference evidence="2 3" key="1">
    <citation type="submission" date="2020-11" db="EMBL/GenBank/DDBJ databases">
        <title>Pedobacter endophytica, an endophytic bacteria isolated form Carex pumila.</title>
        <authorList>
            <person name="Peng Y."/>
            <person name="Jiang L."/>
            <person name="Lee J."/>
        </authorList>
    </citation>
    <scope>NUCLEOTIDE SEQUENCE [LARGE SCALE GENOMIC DNA]</scope>
    <source>
        <strain evidence="2 3">JBR3-12</strain>
    </source>
</reference>
<keyword evidence="1" id="KW-1133">Transmembrane helix</keyword>